<evidence type="ECO:0000313" key="1">
    <source>
        <dbReference type="EMBL" id="KAJ8426371.1"/>
    </source>
</evidence>
<evidence type="ECO:0000313" key="2">
    <source>
        <dbReference type="Proteomes" id="UP001153076"/>
    </source>
</evidence>
<dbReference type="EMBL" id="JAKOGI010001301">
    <property type="protein sequence ID" value="KAJ8426371.1"/>
    <property type="molecule type" value="Genomic_DNA"/>
</dbReference>
<organism evidence="1 2">
    <name type="scientific">Carnegiea gigantea</name>
    <dbReference type="NCBI Taxonomy" id="171969"/>
    <lineage>
        <taxon>Eukaryota</taxon>
        <taxon>Viridiplantae</taxon>
        <taxon>Streptophyta</taxon>
        <taxon>Embryophyta</taxon>
        <taxon>Tracheophyta</taxon>
        <taxon>Spermatophyta</taxon>
        <taxon>Magnoliopsida</taxon>
        <taxon>eudicotyledons</taxon>
        <taxon>Gunneridae</taxon>
        <taxon>Pentapetalae</taxon>
        <taxon>Caryophyllales</taxon>
        <taxon>Cactineae</taxon>
        <taxon>Cactaceae</taxon>
        <taxon>Cactoideae</taxon>
        <taxon>Echinocereeae</taxon>
        <taxon>Carnegiea</taxon>
    </lineage>
</organism>
<dbReference type="AlphaFoldDB" id="A0A9Q1GT02"/>
<comment type="caution">
    <text evidence="1">The sequence shown here is derived from an EMBL/GenBank/DDBJ whole genome shotgun (WGS) entry which is preliminary data.</text>
</comment>
<reference evidence="1" key="1">
    <citation type="submission" date="2022-04" db="EMBL/GenBank/DDBJ databases">
        <title>Carnegiea gigantea Genome sequencing and assembly v2.</title>
        <authorList>
            <person name="Copetti D."/>
            <person name="Sanderson M.J."/>
            <person name="Burquez A."/>
            <person name="Wojciechowski M.F."/>
        </authorList>
    </citation>
    <scope>NUCLEOTIDE SEQUENCE</scope>
    <source>
        <strain evidence="1">SGP5-SGP5p</strain>
        <tissue evidence="1">Aerial part</tissue>
    </source>
</reference>
<accession>A0A9Q1GT02</accession>
<dbReference type="Proteomes" id="UP001153076">
    <property type="component" value="Unassembled WGS sequence"/>
</dbReference>
<keyword evidence="2" id="KW-1185">Reference proteome</keyword>
<sequence length="410" mass="46894">MSSTRRSLFVTSVQILFERYASTDAPKQTLCIPQKANKRCWLHSSLEFLSRIEYEKKPSILSFFRHPRCQYSVALVRVNHLTLTEHVSSSVLVGFSRQFGFHQDILANIDFSILMSSKIMLRLHQAYVCYRTNYRVLFRSQCPSLERKFTLYLQEWWSKVPILEGTQRGRETIHLTKIFNRKKPLRPPVLDTEDNIPQTKIPGVGIAISVTPISAILIQSVAMTAKGLNEVSLTPKPSPTIACRLKAKIYYCLYVKCSKKLNYRKVIFPPPDGAENIMDIWITHCFSSIEHLSSLGQDFLGNDLCLNDSKSICTLNDDDEAESTPRQILYECPFHHALQEFHKMLLSLATKLKGYSSRHATSKISKSAGSTEIRSITNSTRLPISWMHKTLITMGSRLSWGKWNRGTRNS</sequence>
<name>A0A9Q1GT02_9CARY</name>
<protein>
    <submittedName>
        <fullName evidence="1">Uncharacterized protein</fullName>
    </submittedName>
</protein>
<dbReference type="OrthoDB" id="1750307at2759"/>
<proteinExistence type="predicted"/>
<gene>
    <name evidence="1" type="ORF">Cgig2_001897</name>
</gene>